<accession>A0A9W7LCM7</accession>
<dbReference type="AlphaFoldDB" id="A0A9W7LCM7"/>
<gene>
    <name evidence="1" type="ORF">TrCOL_g4197</name>
</gene>
<dbReference type="EMBL" id="BRYA01000225">
    <property type="protein sequence ID" value="GMI44787.1"/>
    <property type="molecule type" value="Genomic_DNA"/>
</dbReference>
<protein>
    <recommendedName>
        <fullName evidence="3">Phytoene synthase</fullName>
    </recommendedName>
</protein>
<evidence type="ECO:0000313" key="2">
    <source>
        <dbReference type="Proteomes" id="UP001165065"/>
    </source>
</evidence>
<keyword evidence="2" id="KW-1185">Reference proteome</keyword>
<evidence type="ECO:0000313" key="1">
    <source>
        <dbReference type="EMBL" id="GMI44787.1"/>
    </source>
</evidence>
<proteinExistence type="predicted"/>
<dbReference type="OrthoDB" id="270318at2759"/>
<evidence type="ECO:0008006" key="3">
    <source>
        <dbReference type="Google" id="ProtNLM"/>
    </source>
</evidence>
<dbReference type="SUPFAM" id="SSF48576">
    <property type="entry name" value="Terpenoid synthases"/>
    <property type="match status" value="1"/>
</dbReference>
<sequence>MLGAGHYCRSSIGRVTWRATGIAFVDCRLLRLSFSTNSSNNHNVHCVNLVKEKDYPSYLTGLLLPNDVKRSYFAINAFNIETSIIKEALRGGVNANKTPAKKRIGWWREAIEEAYEGNVSDQKMQQPVVKALVGAIEEKLLTRRFFEHIIDAREDDLEVSQRSSVEDVEEYGDKTFSSLLKLCLEAADVRSDGPDHVAAHLGRAMAIATAIRSAEALARTKGEIAIPQSLMRSFEVPSKTLLEPMAVPIEKTSNDNQKLSEAVFEFATSGNSHLEHARDYFKTIDAGLQKQSHGIFLRCLQTSQLYEVFEETNFDVFDPRLGATKRGIDSLPVQMLKAKFMSSSPF</sequence>
<organism evidence="1 2">
    <name type="scientific">Triparma columacea</name>
    <dbReference type="NCBI Taxonomy" id="722753"/>
    <lineage>
        <taxon>Eukaryota</taxon>
        <taxon>Sar</taxon>
        <taxon>Stramenopiles</taxon>
        <taxon>Ochrophyta</taxon>
        <taxon>Bolidophyceae</taxon>
        <taxon>Parmales</taxon>
        <taxon>Triparmaceae</taxon>
        <taxon>Triparma</taxon>
    </lineage>
</organism>
<name>A0A9W7LCM7_9STRA</name>
<dbReference type="InterPro" id="IPR002060">
    <property type="entry name" value="Squ/phyt_synthse"/>
</dbReference>
<dbReference type="Gene3D" id="1.10.600.10">
    <property type="entry name" value="Farnesyl Diphosphate Synthase"/>
    <property type="match status" value="1"/>
</dbReference>
<dbReference type="Pfam" id="PF00494">
    <property type="entry name" value="SQS_PSY"/>
    <property type="match status" value="1"/>
</dbReference>
<reference evidence="2" key="1">
    <citation type="journal article" date="2023" name="Commun. Biol.">
        <title>Genome analysis of Parmales, the sister group of diatoms, reveals the evolutionary specialization of diatoms from phago-mixotrophs to photoautotrophs.</title>
        <authorList>
            <person name="Ban H."/>
            <person name="Sato S."/>
            <person name="Yoshikawa S."/>
            <person name="Yamada K."/>
            <person name="Nakamura Y."/>
            <person name="Ichinomiya M."/>
            <person name="Sato N."/>
            <person name="Blanc-Mathieu R."/>
            <person name="Endo H."/>
            <person name="Kuwata A."/>
            <person name="Ogata H."/>
        </authorList>
    </citation>
    <scope>NUCLEOTIDE SEQUENCE [LARGE SCALE GENOMIC DNA]</scope>
</reference>
<comment type="caution">
    <text evidence="1">The sequence shown here is derived from an EMBL/GenBank/DDBJ whole genome shotgun (WGS) entry which is preliminary data.</text>
</comment>
<dbReference type="InterPro" id="IPR008949">
    <property type="entry name" value="Isoprenoid_synthase_dom_sf"/>
</dbReference>
<dbReference type="Proteomes" id="UP001165065">
    <property type="component" value="Unassembled WGS sequence"/>
</dbReference>